<comment type="similarity">
    <text evidence="2">Belongs to the zinc-containing alcohol dehydrogenase family.</text>
</comment>
<dbReference type="SUPFAM" id="SSF50129">
    <property type="entry name" value="GroES-like"/>
    <property type="match status" value="1"/>
</dbReference>
<dbReference type="EMBL" id="SJOI01000001">
    <property type="protein sequence ID" value="TCL03101.1"/>
    <property type="molecule type" value="Genomic_DNA"/>
</dbReference>
<dbReference type="Gene3D" id="3.90.180.10">
    <property type="entry name" value="Medium-chain alcohol dehydrogenases, catalytic domain"/>
    <property type="match status" value="1"/>
</dbReference>
<name>A0A4R1NBT6_9GAMM</name>
<dbReference type="Pfam" id="PF00107">
    <property type="entry name" value="ADH_zinc_N"/>
    <property type="match status" value="1"/>
</dbReference>
<dbReference type="InterPro" id="IPR013154">
    <property type="entry name" value="ADH-like_N"/>
</dbReference>
<keyword evidence="4" id="KW-0862">Zinc</keyword>
<evidence type="ECO:0000256" key="3">
    <source>
        <dbReference type="ARBA" id="ARBA00022723"/>
    </source>
</evidence>
<organism evidence="8 9">
    <name type="scientific">Sodalis ligni</name>
    <dbReference type="NCBI Taxonomy" id="2697027"/>
    <lineage>
        <taxon>Bacteria</taxon>
        <taxon>Pseudomonadati</taxon>
        <taxon>Pseudomonadota</taxon>
        <taxon>Gammaproteobacteria</taxon>
        <taxon>Enterobacterales</taxon>
        <taxon>Bruguierivoracaceae</taxon>
        <taxon>Sodalis</taxon>
    </lineage>
</organism>
<evidence type="ECO:0000259" key="6">
    <source>
        <dbReference type="Pfam" id="PF00107"/>
    </source>
</evidence>
<evidence type="ECO:0000256" key="1">
    <source>
        <dbReference type="ARBA" id="ARBA00001947"/>
    </source>
</evidence>
<dbReference type="PANTHER" id="PTHR42813:SF3">
    <property type="entry name" value="GLUTATHIONE-INDEPENDENT FORMALDEHYDE DEHYDROGENASE"/>
    <property type="match status" value="1"/>
</dbReference>
<evidence type="ECO:0000256" key="4">
    <source>
        <dbReference type="ARBA" id="ARBA00022833"/>
    </source>
</evidence>
<comment type="cofactor">
    <cofactor evidence="1">
        <name>Zn(2+)</name>
        <dbReference type="ChEBI" id="CHEBI:29105"/>
    </cofactor>
</comment>
<dbReference type="InterPro" id="IPR011032">
    <property type="entry name" value="GroES-like_sf"/>
</dbReference>
<dbReference type="RefSeq" id="WP_132921993.1">
    <property type="nucleotide sequence ID" value="NZ_SJOI01000001.1"/>
</dbReference>
<dbReference type="AlphaFoldDB" id="A0A4R1NBT6"/>
<evidence type="ECO:0000256" key="2">
    <source>
        <dbReference type="ARBA" id="ARBA00008072"/>
    </source>
</evidence>
<keyword evidence="3" id="KW-0479">Metal-binding</keyword>
<protein>
    <submittedName>
        <fullName evidence="8">Threonine dehydrogenase-like Zn-dependent dehydrogenase</fullName>
    </submittedName>
</protein>
<dbReference type="Gene3D" id="3.40.50.720">
    <property type="entry name" value="NAD(P)-binding Rossmann-like Domain"/>
    <property type="match status" value="1"/>
</dbReference>
<dbReference type="SUPFAM" id="SSF51735">
    <property type="entry name" value="NAD(P)-binding Rossmann-fold domains"/>
    <property type="match status" value="1"/>
</dbReference>
<keyword evidence="9" id="KW-1185">Reference proteome</keyword>
<reference evidence="8 9" key="1">
    <citation type="submission" date="2019-02" db="EMBL/GenBank/DDBJ databases">
        <title>Investigation of anaerobic lignin degradation for improved lignocellulosic biofuels.</title>
        <authorList>
            <person name="Deangelis K."/>
        </authorList>
    </citation>
    <scope>NUCLEOTIDE SEQUENCE [LARGE SCALE GENOMIC DNA]</scope>
    <source>
        <strain evidence="8 9">159R</strain>
    </source>
</reference>
<dbReference type="GO" id="GO:0046872">
    <property type="term" value="F:metal ion binding"/>
    <property type="evidence" value="ECO:0007669"/>
    <property type="project" value="UniProtKB-KW"/>
</dbReference>
<dbReference type="CDD" id="cd08282">
    <property type="entry name" value="PFDH_like"/>
    <property type="match status" value="1"/>
</dbReference>
<dbReference type="InterPro" id="IPR036291">
    <property type="entry name" value="NAD(P)-bd_dom_sf"/>
</dbReference>
<dbReference type="Pfam" id="PF08240">
    <property type="entry name" value="ADH_N"/>
    <property type="match status" value="1"/>
</dbReference>
<evidence type="ECO:0000313" key="8">
    <source>
        <dbReference type="EMBL" id="TCL03101.1"/>
    </source>
</evidence>
<feature type="domain" description="Alcohol dehydrogenase-like N-terminal" evidence="7">
    <location>
        <begin position="24"/>
        <end position="135"/>
    </location>
</feature>
<proteinExistence type="inferred from homology"/>
<accession>A0A4R1NBT6</accession>
<comment type="caution">
    <text evidence="8">The sequence shown here is derived from an EMBL/GenBank/DDBJ whole genome shotgun (WGS) entry which is preliminary data.</text>
</comment>
<evidence type="ECO:0000313" key="9">
    <source>
        <dbReference type="Proteomes" id="UP000294555"/>
    </source>
</evidence>
<evidence type="ECO:0000256" key="5">
    <source>
        <dbReference type="ARBA" id="ARBA00023027"/>
    </source>
</evidence>
<dbReference type="InterPro" id="IPR013149">
    <property type="entry name" value="ADH-like_C"/>
</dbReference>
<dbReference type="OrthoDB" id="9773078at2"/>
<feature type="domain" description="Alcohol dehydrogenase-like C-terminal" evidence="6">
    <location>
        <begin position="186"/>
        <end position="317"/>
    </location>
</feature>
<evidence type="ECO:0000259" key="7">
    <source>
        <dbReference type="Pfam" id="PF08240"/>
    </source>
</evidence>
<dbReference type="PANTHER" id="PTHR42813">
    <property type="entry name" value="ZINC-TYPE ALCOHOL DEHYDROGENASE-LIKE"/>
    <property type="match status" value="1"/>
</dbReference>
<keyword evidence="5" id="KW-0520">NAD</keyword>
<gene>
    <name evidence="8" type="ORF">EZJ58_1143</name>
</gene>
<sequence>MKAVVYNGPRDVAIKDMPDAKITKPTDALIRITTTNICGSDLHMYEGRTSFERGRIFGHENLGQVIEVGAGVERVKAGDYVCLPFNIGCGFCENCERGLTGFCLTANPGTAGAAYGFAEMGPYEGGQAELLRVPFADFNCLILPPDAVEKEDDYVMLSDIFPTGWHATELAGLRPGDSVAIYGAGPVGLMAAHSAMIKGASQVFVVDTHDSRLALAEKMGATPVKAVGEAAVEKILNLTDGRGTDCGCECVGYQCCDKHGHEDNSDTMNSLVASTRATGGIGVVGVFVPQDPGAKTELAKAGKMPFDFGSFWFKGQQIRTGQANVKAYNRQLAKLIHQGRAKPSQIISHRLHLAQAPEAYEHFDNRDPGWTKVILKP</sequence>
<dbReference type="Proteomes" id="UP000294555">
    <property type="component" value="Unassembled WGS sequence"/>
</dbReference>